<keyword evidence="4" id="KW-0547">Nucleotide-binding</keyword>
<dbReference type="GO" id="GO:0043531">
    <property type="term" value="F:ADP binding"/>
    <property type="evidence" value="ECO:0007669"/>
    <property type="project" value="InterPro"/>
</dbReference>
<evidence type="ECO:0000259" key="8">
    <source>
        <dbReference type="Pfam" id="PF18052"/>
    </source>
</evidence>
<dbReference type="Pfam" id="PF18052">
    <property type="entry name" value="Rx_N"/>
    <property type="match status" value="1"/>
</dbReference>
<evidence type="ECO:0000256" key="1">
    <source>
        <dbReference type="ARBA" id="ARBA00008894"/>
    </source>
</evidence>
<dbReference type="EnsemblPlants" id="TraesCS6D02G388900.1">
    <property type="protein sequence ID" value="TraesCS6D02G388900.1"/>
    <property type="gene ID" value="TraesCS6D02G388900"/>
</dbReference>
<dbReference type="InterPro" id="IPR055414">
    <property type="entry name" value="LRR_R13L4/SHOC2-like"/>
</dbReference>
<dbReference type="OMA" id="KFLPATH"/>
<dbReference type="CDD" id="cd14798">
    <property type="entry name" value="RX-CC_like"/>
    <property type="match status" value="1"/>
</dbReference>
<dbReference type="SMR" id="A0A3B6QL27"/>
<evidence type="ECO:0000259" key="10">
    <source>
        <dbReference type="Pfam" id="PF23598"/>
    </source>
</evidence>
<dbReference type="RefSeq" id="XP_044417147.1">
    <property type="nucleotide sequence ID" value="XM_044561212.1"/>
</dbReference>
<evidence type="ECO:0000259" key="7">
    <source>
        <dbReference type="Pfam" id="PF00931"/>
    </source>
</evidence>
<dbReference type="PANTHER" id="PTHR23155">
    <property type="entry name" value="DISEASE RESISTANCE PROTEIN RP"/>
    <property type="match status" value="1"/>
</dbReference>
<dbReference type="Gene3D" id="1.10.8.430">
    <property type="entry name" value="Helical domain of apoptotic protease-activating factors"/>
    <property type="match status" value="1"/>
</dbReference>
<dbReference type="InterPro" id="IPR027417">
    <property type="entry name" value="P-loop_NTPase"/>
</dbReference>
<dbReference type="InterPro" id="IPR042197">
    <property type="entry name" value="Apaf_helical"/>
</dbReference>
<evidence type="ECO:0000256" key="6">
    <source>
        <dbReference type="ARBA" id="ARBA00023054"/>
    </source>
</evidence>
<comment type="similarity">
    <text evidence="1">Belongs to the disease resistance NB-LRR family.</text>
</comment>
<accession>A0A3B6QL27</accession>
<dbReference type="Gene3D" id="1.20.5.4130">
    <property type="match status" value="1"/>
</dbReference>
<dbReference type="Gene3D" id="3.40.50.300">
    <property type="entry name" value="P-loop containing nucleotide triphosphate hydrolases"/>
    <property type="match status" value="1"/>
</dbReference>
<dbReference type="FunFam" id="1.10.10.10:FF:000322">
    <property type="entry name" value="Probable disease resistance protein At1g63360"/>
    <property type="match status" value="1"/>
</dbReference>
<keyword evidence="3" id="KW-0677">Repeat</keyword>
<dbReference type="Proteomes" id="UP000019116">
    <property type="component" value="Chromosome 6D"/>
</dbReference>
<proteinExistence type="inferred from homology"/>
<keyword evidence="12" id="KW-1185">Reference proteome</keyword>
<feature type="domain" description="Disease resistance protein winged helix" evidence="9">
    <location>
        <begin position="427"/>
        <end position="499"/>
    </location>
</feature>
<dbReference type="SUPFAM" id="SSF52540">
    <property type="entry name" value="P-loop containing nucleoside triphosphate hydrolases"/>
    <property type="match status" value="1"/>
</dbReference>
<dbReference type="InterPro" id="IPR032675">
    <property type="entry name" value="LRR_dom_sf"/>
</dbReference>
<organism evidence="11">
    <name type="scientific">Triticum aestivum</name>
    <name type="common">Wheat</name>
    <dbReference type="NCBI Taxonomy" id="4565"/>
    <lineage>
        <taxon>Eukaryota</taxon>
        <taxon>Viridiplantae</taxon>
        <taxon>Streptophyta</taxon>
        <taxon>Embryophyta</taxon>
        <taxon>Tracheophyta</taxon>
        <taxon>Spermatophyta</taxon>
        <taxon>Magnoliopsida</taxon>
        <taxon>Liliopsida</taxon>
        <taxon>Poales</taxon>
        <taxon>Poaceae</taxon>
        <taxon>BOP clade</taxon>
        <taxon>Pooideae</taxon>
        <taxon>Triticodae</taxon>
        <taxon>Triticeae</taxon>
        <taxon>Triticinae</taxon>
        <taxon>Triticum</taxon>
    </lineage>
</organism>
<dbReference type="InterPro" id="IPR041118">
    <property type="entry name" value="Rx_N"/>
</dbReference>
<keyword evidence="5" id="KW-0611">Plant defense</keyword>
<keyword evidence="6" id="KW-0175">Coiled coil</keyword>
<protein>
    <submittedName>
        <fullName evidence="11">Uncharacterized protein</fullName>
    </submittedName>
</protein>
<sequence>MATAIVVGFCTGAMKPVLQKLATLMGDEFSKVKNVRKDVEFLSDELTSMNVFLESLEDVDELDAQTKLWRNKVRNMSYDIENIIDDFKRKIGEKGEKDGLAMKTLRLLKSSRARQQIAGQIEEIKKLVSDTSERHKRYESKARPSSDVTTDPRVVTFYQDAISLVGLEGLTDELVNYLKDEETQLKVVSIVGFGGLGKTTLANEVYRQSKGGLECCALVAVTQKPNIPSLLRSLLSEVGSKSCTNGCDENVLINKLRVYLQHKRYLIVIDDLWERLPWDIIKGAFPDNGLGSRVITTTRIHDVAKACCSNPRDYILKMKPLSDEDSRRLFFGRIFNSEDACPRQLRDISIEILKKCGGMPLAIITISGMLASGMLPGEVFDQEEWEHIRNSLGSGTNLTLEGVRKILDLSYKNLPPHLKTCLLYLGMYPEDFEIPRQRLELQWIAEGFVSKEEKGKDVEKVARSYFNELINRSLIQPTKFDNHGMVTHCKVHDMMRDLILWKCAEENFLTIIDDPRAMSKLDNTVHRLSLQSDCPRFTKVLPGNTNLSQVRTFMIFGDLQYIPPLSMFKFLRVLLIEESKCLYPAGTAALAKLYQLRYLAMTKQIGISVPTEIRGLRHLETLDLLDNMDVPSDIVHLRCLMFLNIRWSSTPIPDGIGNMKSLRYLKKFDVMQNSLDNVEGLGELTSLRVLAVCSQWYAASDFKIRMDALCSSLGKICTSLEYLGLDIIGCMDVLMDLSPPPRRLERLYMGNHHENEREDVLFDTEDDLGLCIWAIHTAKEWKPVPGSYFSRVPNWMGELSNLKELVINVLEAWNIGILAQLPALAHLRLYIRKSLREWFVIYAGEFPVLKCFEIRLSSASYLAFQAGAMPKLQWLGLQFSGVGWFQHVPGPAGIRHLSALEEFSAQIGYMNYCYYGDYSYYGEKWAKVAMRNALHMHPNHPRVHITCDTICNLESSFLPCDDSDQGASDPPHRAADC</sequence>
<gene>
    <name evidence="11" type="primary">LOC123142215</name>
</gene>
<evidence type="ECO:0000256" key="5">
    <source>
        <dbReference type="ARBA" id="ARBA00022821"/>
    </source>
</evidence>
<name>A0A3B6QL27_WHEAT</name>
<dbReference type="Pfam" id="PF23559">
    <property type="entry name" value="WHD_DRP"/>
    <property type="match status" value="1"/>
</dbReference>
<evidence type="ECO:0000259" key="9">
    <source>
        <dbReference type="Pfam" id="PF23559"/>
    </source>
</evidence>
<dbReference type="PRINTS" id="PR00364">
    <property type="entry name" value="DISEASERSIST"/>
</dbReference>
<evidence type="ECO:0000256" key="3">
    <source>
        <dbReference type="ARBA" id="ARBA00022737"/>
    </source>
</evidence>
<dbReference type="AlphaFoldDB" id="A0A3B6QL27"/>
<dbReference type="GO" id="GO:0042742">
    <property type="term" value="P:defense response to bacterium"/>
    <property type="evidence" value="ECO:0007669"/>
    <property type="project" value="UniProtKB-ARBA"/>
</dbReference>
<dbReference type="GeneID" id="123142215"/>
<evidence type="ECO:0000256" key="2">
    <source>
        <dbReference type="ARBA" id="ARBA00022614"/>
    </source>
</evidence>
<feature type="domain" description="Disease resistance R13L4/SHOC-2-like LRR" evidence="10">
    <location>
        <begin position="549"/>
        <end position="942"/>
    </location>
</feature>
<dbReference type="InterPro" id="IPR038005">
    <property type="entry name" value="RX-like_CC"/>
</dbReference>
<dbReference type="InterPro" id="IPR044974">
    <property type="entry name" value="Disease_R_plants"/>
</dbReference>
<dbReference type="InterPro" id="IPR002182">
    <property type="entry name" value="NB-ARC"/>
</dbReference>
<dbReference type="Pfam" id="PF23598">
    <property type="entry name" value="LRR_14"/>
    <property type="match status" value="1"/>
</dbReference>
<dbReference type="SUPFAM" id="SSF52058">
    <property type="entry name" value="L domain-like"/>
    <property type="match status" value="1"/>
</dbReference>
<dbReference type="Gene3D" id="3.80.10.10">
    <property type="entry name" value="Ribonuclease Inhibitor"/>
    <property type="match status" value="1"/>
</dbReference>
<dbReference type="InterPro" id="IPR058922">
    <property type="entry name" value="WHD_DRP"/>
</dbReference>
<dbReference type="Gramene" id="TraesCS6D02G388900.1">
    <property type="protein sequence ID" value="TraesCS6D02G388900.1"/>
    <property type="gene ID" value="TraesCS6D02G388900"/>
</dbReference>
<dbReference type="PANTHER" id="PTHR23155:SF906">
    <property type="entry name" value="OS08G0205100 PROTEIN"/>
    <property type="match status" value="1"/>
</dbReference>
<keyword evidence="2" id="KW-0433">Leucine-rich repeat</keyword>
<dbReference type="Gene3D" id="1.10.10.10">
    <property type="entry name" value="Winged helix-like DNA-binding domain superfamily/Winged helix DNA-binding domain"/>
    <property type="match status" value="1"/>
</dbReference>
<evidence type="ECO:0000256" key="4">
    <source>
        <dbReference type="ARBA" id="ARBA00022741"/>
    </source>
</evidence>
<evidence type="ECO:0000313" key="12">
    <source>
        <dbReference type="Proteomes" id="UP000019116"/>
    </source>
</evidence>
<feature type="domain" description="NB-ARC" evidence="7">
    <location>
        <begin position="170"/>
        <end position="336"/>
    </location>
</feature>
<dbReference type="KEGG" id="taes:123142215"/>
<feature type="domain" description="Disease resistance N-terminal" evidence="8">
    <location>
        <begin position="13"/>
        <end position="96"/>
    </location>
</feature>
<reference evidence="11" key="2">
    <citation type="submission" date="2018-10" db="UniProtKB">
        <authorList>
            <consortium name="EnsemblPlants"/>
        </authorList>
    </citation>
    <scope>IDENTIFICATION</scope>
</reference>
<reference evidence="11" key="1">
    <citation type="submission" date="2018-08" db="EMBL/GenBank/DDBJ databases">
        <authorList>
            <person name="Rossello M."/>
        </authorList>
    </citation>
    <scope>NUCLEOTIDE SEQUENCE [LARGE SCALE GENOMIC DNA]</scope>
    <source>
        <strain evidence="11">cv. Chinese Spring</strain>
    </source>
</reference>
<dbReference type="InterPro" id="IPR036388">
    <property type="entry name" value="WH-like_DNA-bd_sf"/>
</dbReference>
<dbReference type="OrthoDB" id="686380at2759"/>
<dbReference type="GO" id="GO:0002758">
    <property type="term" value="P:innate immune response-activating signaling pathway"/>
    <property type="evidence" value="ECO:0007669"/>
    <property type="project" value="UniProtKB-ARBA"/>
</dbReference>
<dbReference type="Gramene" id="TraesCS6D03G0893100.1">
    <property type="protein sequence ID" value="TraesCS6D03G0893100.1.CDS"/>
    <property type="gene ID" value="TraesCS6D03G0893100"/>
</dbReference>
<dbReference type="Pfam" id="PF00931">
    <property type="entry name" value="NB-ARC"/>
    <property type="match status" value="1"/>
</dbReference>
<dbReference type="GO" id="GO:0009626">
    <property type="term" value="P:plant-type hypersensitive response"/>
    <property type="evidence" value="ECO:0007669"/>
    <property type="project" value="UniProtKB-ARBA"/>
</dbReference>
<evidence type="ECO:0000313" key="11">
    <source>
        <dbReference type="EnsemblPlants" id="TraesCS6D02G388900.1"/>
    </source>
</evidence>